<dbReference type="Proteomes" id="UP000828390">
    <property type="component" value="Unassembled WGS sequence"/>
</dbReference>
<reference evidence="1" key="1">
    <citation type="journal article" date="2019" name="bioRxiv">
        <title>The Genome of the Zebra Mussel, Dreissena polymorpha: A Resource for Invasive Species Research.</title>
        <authorList>
            <person name="McCartney M.A."/>
            <person name="Auch B."/>
            <person name="Kono T."/>
            <person name="Mallez S."/>
            <person name="Zhang Y."/>
            <person name="Obille A."/>
            <person name="Becker A."/>
            <person name="Abrahante J.E."/>
            <person name="Garbe J."/>
            <person name="Badalamenti J.P."/>
            <person name="Herman A."/>
            <person name="Mangelson H."/>
            <person name="Liachko I."/>
            <person name="Sullivan S."/>
            <person name="Sone E.D."/>
            <person name="Koren S."/>
            <person name="Silverstein K.A.T."/>
            <person name="Beckman K.B."/>
            <person name="Gohl D.M."/>
        </authorList>
    </citation>
    <scope>NUCLEOTIDE SEQUENCE</scope>
    <source>
        <strain evidence="1">Duluth1</strain>
        <tissue evidence="1">Whole animal</tissue>
    </source>
</reference>
<keyword evidence="2" id="KW-1185">Reference proteome</keyword>
<dbReference type="InterPro" id="IPR036116">
    <property type="entry name" value="FN3_sf"/>
</dbReference>
<gene>
    <name evidence="1" type="ORF">DPMN_068295</name>
</gene>
<sequence length="117" mass="12964">MPVSQESTSHIDPLFSEPAWQSNASMLQLEWINFEDRSLITSYRYRIHSNGQIAVDWMDAGFKDTISNLNLKLMSGQTYTAEVKAVNGGYFNSSSIQSSLVLVSEPPALSGLVFVAE</sequence>
<reference evidence="1" key="2">
    <citation type="submission" date="2020-11" db="EMBL/GenBank/DDBJ databases">
        <authorList>
            <person name="McCartney M.A."/>
            <person name="Auch B."/>
            <person name="Kono T."/>
            <person name="Mallez S."/>
            <person name="Becker A."/>
            <person name="Gohl D.M."/>
            <person name="Silverstein K.A.T."/>
            <person name="Koren S."/>
            <person name="Bechman K.B."/>
            <person name="Herman A."/>
            <person name="Abrahante J.E."/>
            <person name="Garbe J."/>
        </authorList>
    </citation>
    <scope>NUCLEOTIDE SEQUENCE</scope>
    <source>
        <strain evidence="1">Duluth1</strain>
        <tissue evidence="1">Whole animal</tissue>
    </source>
</reference>
<evidence type="ECO:0008006" key="3">
    <source>
        <dbReference type="Google" id="ProtNLM"/>
    </source>
</evidence>
<evidence type="ECO:0000313" key="2">
    <source>
        <dbReference type="Proteomes" id="UP000828390"/>
    </source>
</evidence>
<proteinExistence type="predicted"/>
<organism evidence="1 2">
    <name type="scientific">Dreissena polymorpha</name>
    <name type="common">Zebra mussel</name>
    <name type="synonym">Mytilus polymorpha</name>
    <dbReference type="NCBI Taxonomy" id="45954"/>
    <lineage>
        <taxon>Eukaryota</taxon>
        <taxon>Metazoa</taxon>
        <taxon>Spiralia</taxon>
        <taxon>Lophotrochozoa</taxon>
        <taxon>Mollusca</taxon>
        <taxon>Bivalvia</taxon>
        <taxon>Autobranchia</taxon>
        <taxon>Heteroconchia</taxon>
        <taxon>Euheterodonta</taxon>
        <taxon>Imparidentia</taxon>
        <taxon>Neoheterodontei</taxon>
        <taxon>Myida</taxon>
        <taxon>Dreissenoidea</taxon>
        <taxon>Dreissenidae</taxon>
        <taxon>Dreissena</taxon>
    </lineage>
</organism>
<accession>A0A9D3Z0X0</accession>
<dbReference type="EMBL" id="JAIWYP010000014">
    <property type="protein sequence ID" value="KAH3708836.1"/>
    <property type="molecule type" value="Genomic_DNA"/>
</dbReference>
<dbReference type="AlphaFoldDB" id="A0A9D3Z0X0"/>
<name>A0A9D3Z0X0_DREPO</name>
<protein>
    <recommendedName>
        <fullName evidence="3">Fibronectin type-III domain-containing protein</fullName>
    </recommendedName>
</protein>
<dbReference type="SUPFAM" id="SSF49265">
    <property type="entry name" value="Fibronectin type III"/>
    <property type="match status" value="1"/>
</dbReference>
<comment type="caution">
    <text evidence="1">The sequence shown here is derived from an EMBL/GenBank/DDBJ whole genome shotgun (WGS) entry which is preliminary data.</text>
</comment>
<evidence type="ECO:0000313" key="1">
    <source>
        <dbReference type="EMBL" id="KAH3708836.1"/>
    </source>
</evidence>